<evidence type="ECO:0000313" key="3">
    <source>
        <dbReference type="Proteomes" id="UP001168883"/>
    </source>
</evidence>
<dbReference type="PIRSF" id="PIRSF016897">
    <property type="entry name" value="GlpP"/>
    <property type="match status" value="1"/>
</dbReference>
<proteinExistence type="predicted"/>
<protein>
    <submittedName>
        <fullName evidence="2">Glycerol-3-phosphate responsive antiterminator</fullName>
    </submittedName>
</protein>
<dbReference type="InterPro" id="IPR006699">
    <property type="entry name" value="GlpP"/>
</dbReference>
<keyword evidence="3" id="KW-1185">Reference proteome</keyword>
<feature type="region of interest" description="Disordered" evidence="1">
    <location>
        <begin position="204"/>
        <end position="223"/>
    </location>
</feature>
<dbReference type="PANTHER" id="PTHR35787:SF1">
    <property type="entry name" value="GLYCEROL UPTAKE OPERON ANTITERMINATOR REGULATORY PROTEIN"/>
    <property type="match status" value="1"/>
</dbReference>
<dbReference type="InterPro" id="IPR013785">
    <property type="entry name" value="Aldolase_TIM"/>
</dbReference>
<dbReference type="Gene3D" id="3.20.20.70">
    <property type="entry name" value="Aldolase class I"/>
    <property type="match status" value="1"/>
</dbReference>
<reference evidence="2" key="1">
    <citation type="submission" date="2023-07" db="EMBL/GenBank/DDBJ databases">
        <authorList>
            <person name="Aktuganov G."/>
            <person name="Boyko T."/>
            <person name="Delegan Y."/>
            <person name="Galimzianova N."/>
            <person name="Gilvanova E."/>
            <person name="Korobov V."/>
            <person name="Kuzmina L."/>
            <person name="Melentiev A."/>
            <person name="Milman P."/>
            <person name="Ryabova A."/>
            <person name="Stupak E."/>
            <person name="Yasakov T."/>
            <person name="Zharikova N."/>
            <person name="Zhurenko E."/>
        </authorList>
    </citation>
    <scope>NUCLEOTIDE SEQUENCE</scope>
    <source>
        <strain evidence="2">IB-739</strain>
    </source>
</reference>
<comment type="caution">
    <text evidence="2">The sequence shown here is derived from an EMBL/GenBank/DDBJ whole genome shotgun (WGS) entry which is preliminary data.</text>
</comment>
<dbReference type="Proteomes" id="UP001168883">
    <property type="component" value="Unassembled WGS sequence"/>
</dbReference>
<organism evidence="2 3">
    <name type="scientific">Paenibacillus ehimensis</name>
    <dbReference type="NCBI Taxonomy" id="79264"/>
    <lineage>
        <taxon>Bacteria</taxon>
        <taxon>Bacillati</taxon>
        <taxon>Bacillota</taxon>
        <taxon>Bacilli</taxon>
        <taxon>Bacillales</taxon>
        <taxon>Paenibacillaceae</taxon>
        <taxon>Paenibacillus</taxon>
    </lineage>
</organism>
<dbReference type="PANTHER" id="PTHR35787">
    <property type="entry name" value="GLYCEROL UPTAKE OPERON ANTITERMINATOR REGULATORY PROTEIN"/>
    <property type="match status" value="1"/>
</dbReference>
<gene>
    <name evidence="2" type="ORF">Q3C12_08380</name>
</gene>
<name>A0ABT8V9L9_9BACL</name>
<dbReference type="SUPFAM" id="SSF110391">
    <property type="entry name" value="GlpP-like"/>
    <property type="match status" value="1"/>
</dbReference>
<dbReference type="RefSeq" id="WP_246063102.1">
    <property type="nucleotide sequence ID" value="NZ_JARLKN010000202.1"/>
</dbReference>
<evidence type="ECO:0000256" key="1">
    <source>
        <dbReference type="SAM" id="MobiDB-lite"/>
    </source>
</evidence>
<sequence length="223" mass="24014">MAQNGAWKGAENVKQALYEYMGDKRIIPAVRKAEDLQAACASEWPVVFLLIGDLVTAGEYVETALQAGKKVFLHVDFIAGLGSDPIVMKYVAERWRPTGIISTKSHLVKQAKKNGLAAIQRLFLIDTSALEHGIHNIGQSEPDAVEIMPGLIPRVITQLRRSISMPIIAGGLIHDHAEIELALEAGASAVSMGSRKLWGPGSASATVPEAAPLQKLHKPLTSR</sequence>
<accession>A0ABT8V9L9</accession>
<dbReference type="Pfam" id="PF04309">
    <property type="entry name" value="G3P_antiterm"/>
    <property type="match status" value="1"/>
</dbReference>
<evidence type="ECO:0000313" key="2">
    <source>
        <dbReference type="EMBL" id="MDO3677016.1"/>
    </source>
</evidence>
<dbReference type="EMBL" id="JAUMKJ010000008">
    <property type="protein sequence ID" value="MDO3677016.1"/>
    <property type="molecule type" value="Genomic_DNA"/>
</dbReference>